<dbReference type="Proteomes" id="UP000886501">
    <property type="component" value="Unassembled WGS sequence"/>
</dbReference>
<evidence type="ECO:0000313" key="1">
    <source>
        <dbReference type="EMBL" id="KAF9647562.1"/>
    </source>
</evidence>
<protein>
    <submittedName>
        <fullName evidence="1">Uncharacterized protein</fullName>
    </submittedName>
</protein>
<dbReference type="EMBL" id="MU118031">
    <property type="protein sequence ID" value="KAF9647562.1"/>
    <property type="molecule type" value="Genomic_DNA"/>
</dbReference>
<proteinExistence type="predicted"/>
<comment type="caution">
    <text evidence="1">The sequence shown here is derived from an EMBL/GenBank/DDBJ whole genome shotgun (WGS) entry which is preliminary data.</text>
</comment>
<name>A0ACB6ZD97_THEGA</name>
<keyword evidence="2" id="KW-1185">Reference proteome</keyword>
<accession>A0ACB6ZD97</accession>
<reference evidence="1" key="2">
    <citation type="journal article" date="2020" name="Nat. Commun.">
        <title>Large-scale genome sequencing of mycorrhizal fungi provides insights into the early evolution of symbiotic traits.</title>
        <authorList>
            <person name="Miyauchi S."/>
            <person name="Kiss E."/>
            <person name="Kuo A."/>
            <person name="Drula E."/>
            <person name="Kohler A."/>
            <person name="Sanchez-Garcia M."/>
            <person name="Morin E."/>
            <person name="Andreopoulos B."/>
            <person name="Barry K.W."/>
            <person name="Bonito G."/>
            <person name="Buee M."/>
            <person name="Carver A."/>
            <person name="Chen C."/>
            <person name="Cichocki N."/>
            <person name="Clum A."/>
            <person name="Culley D."/>
            <person name="Crous P.W."/>
            <person name="Fauchery L."/>
            <person name="Girlanda M."/>
            <person name="Hayes R.D."/>
            <person name="Keri Z."/>
            <person name="LaButti K."/>
            <person name="Lipzen A."/>
            <person name="Lombard V."/>
            <person name="Magnuson J."/>
            <person name="Maillard F."/>
            <person name="Murat C."/>
            <person name="Nolan M."/>
            <person name="Ohm R.A."/>
            <person name="Pangilinan J."/>
            <person name="Pereira M.F."/>
            <person name="Perotto S."/>
            <person name="Peter M."/>
            <person name="Pfister S."/>
            <person name="Riley R."/>
            <person name="Sitrit Y."/>
            <person name="Stielow J.B."/>
            <person name="Szollosi G."/>
            <person name="Zifcakova L."/>
            <person name="Stursova M."/>
            <person name="Spatafora J.W."/>
            <person name="Tedersoo L."/>
            <person name="Vaario L.M."/>
            <person name="Yamada A."/>
            <person name="Yan M."/>
            <person name="Wang P."/>
            <person name="Xu J."/>
            <person name="Bruns T."/>
            <person name="Baldrian P."/>
            <person name="Vilgalys R."/>
            <person name="Dunand C."/>
            <person name="Henrissat B."/>
            <person name="Grigoriev I.V."/>
            <person name="Hibbett D."/>
            <person name="Nagy L.G."/>
            <person name="Martin F.M."/>
        </authorList>
    </citation>
    <scope>NUCLEOTIDE SEQUENCE</scope>
    <source>
        <strain evidence="1">P2</strain>
    </source>
</reference>
<evidence type="ECO:0000313" key="2">
    <source>
        <dbReference type="Proteomes" id="UP000886501"/>
    </source>
</evidence>
<gene>
    <name evidence="1" type="ORF">BDM02DRAFT_3116923</name>
</gene>
<organism evidence="1 2">
    <name type="scientific">Thelephora ganbajun</name>
    <name type="common">Ganba fungus</name>
    <dbReference type="NCBI Taxonomy" id="370292"/>
    <lineage>
        <taxon>Eukaryota</taxon>
        <taxon>Fungi</taxon>
        <taxon>Dikarya</taxon>
        <taxon>Basidiomycota</taxon>
        <taxon>Agaricomycotina</taxon>
        <taxon>Agaricomycetes</taxon>
        <taxon>Thelephorales</taxon>
        <taxon>Thelephoraceae</taxon>
        <taxon>Thelephora</taxon>
    </lineage>
</organism>
<sequence>MTAGFNKERSPITRKKLARDVAKRIKAYLKELENDETPFPVRFEDMFITRLHHVSRACWQPEIWYQVAPPTGP</sequence>
<reference evidence="1" key="1">
    <citation type="submission" date="2019-10" db="EMBL/GenBank/DDBJ databases">
        <authorList>
            <consortium name="DOE Joint Genome Institute"/>
            <person name="Kuo A."/>
            <person name="Miyauchi S."/>
            <person name="Kiss E."/>
            <person name="Drula E."/>
            <person name="Kohler A."/>
            <person name="Sanchez-Garcia M."/>
            <person name="Andreopoulos B."/>
            <person name="Barry K.W."/>
            <person name="Bonito G."/>
            <person name="Buee M."/>
            <person name="Carver A."/>
            <person name="Chen C."/>
            <person name="Cichocki N."/>
            <person name="Clum A."/>
            <person name="Culley D."/>
            <person name="Crous P.W."/>
            <person name="Fauchery L."/>
            <person name="Girlanda M."/>
            <person name="Hayes R."/>
            <person name="Keri Z."/>
            <person name="Labutti K."/>
            <person name="Lipzen A."/>
            <person name="Lombard V."/>
            <person name="Magnuson J."/>
            <person name="Maillard F."/>
            <person name="Morin E."/>
            <person name="Murat C."/>
            <person name="Nolan M."/>
            <person name="Ohm R."/>
            <person name="Pangilinan J."/>
            <person name="Pereira M."/>
            <person name="Perotto S."/>
            <person name="Peter M."/>
            <person name="Riley R."/>
            <person name="Sitrit Y."/>
            <person name="Stielow B."/>
            <person name="Szollosi G."/>
            <person name="Zifcakova L."/>
            <person name="Stursova M."/>
            <person name="Spatafora J.W."/>
            <person name="Tedersoo L."/>
            <person name="Vaario L.-M."/>
            <person name="Yamada A."/>
            <person name="Yan M."/>
            <person name="Wang P."/>
            <person name="Xu J."/>
            <person name="Bruns T."/>
            <person name="Baldrian P."/>
            <person name="Vilgalys R."/>
            <person name="Henrissat B."/>
            <person name="Grigoriev I.V."/>
            <person name="Hibbett D."/>
            <person name="Nagy L.G."/>
            <person name="Martin F.M."/>
        </authorList>
    </citation>
    <scope>NUCLEOTIDE SEQUENCE</scope>
    <source>
        <strain evidence="1">P2</strain>
    </source>
</reference>